<organism evidence="1 2">
    <name type="scientific">Viridothelium virens</name>
    <name type="common">Speckled blister lichen</name>
    <name type="synonym">Trypethelium virens</name>
    <dbReference type="NCBI Taxonomy" id="1048519"/>
    <lineage>
        <taxon>Eukaryota</taxon>
        <taxon>Fungi</taxon>
        <taxon>Dikarya</taxon>
        <taxon>Ascomycota</taxon>
        <taxon>Pezizomycotina</taxon>
        <taxon>Dothideomycetes</taxon>
        <taxon>Dothideomycetes incertae sedis</taxon>
        <taxon>Trypetheliales</taxon>
        <taxon>Trypetheliaceae</taxon>
        <taxon>Viridothelium</taxon>
    </lineage>
</organism>
<accession>A0A6A6HH95</accession>
<evidence type="ECO:0000313" key="2">
    <source>
        <dbReference type="Proteomes" id="UP000800092"/>
    </source>
</evidence>
<sequence length="57" mass="6439">MVITLLITCMPFFFLFPCNMRLYFSNTLGILSWTPPLSLHITKPCEQSGKRSTPSSA</sequence>
<dbReference type="EMBL" id="ML991781">
    <property type="protein sequence ID" value="KAF2237218.1"/>
    <property type="molecule type" value="Genomic_DNA"/>
</dbReference>
<dbReference type="AlphaFoldDB" id="A0A6A6HH95"/>
<reference evidence="1" key="1">
    <citation type="journal article" date="2020" name="Stud. Mycol.">
        <title>101 Dothideomycetes genomes: a test case for predicting lifestyles and emergence of pathogens.</title>
        <authorList>
            <person name="Haridas S."/>
            <person name="Albert R."/>
            <person name="Binder M."/>
            <person name="Bloem J."/>
            <person name="Labutti K."/>
            <person name="Salamov A."/>
            <person name="Andreopoulos B."/>
            <person name="Baker S."/>
            <person name="Barry K."/>
            <person name="Bills G."/>
            <person name="Bluhm B."/>
            <person name="Cannon C."/>
            <person name="Castanera R."/>
            <person name="Culley D."/>
            <person name="Daum C."/>
            <person name="Ezra D."/>
            <person name="Gonzalez J."/>
            <person name="Henrissat B."/>
            <person name="Kuo A."/>
            <person name="Liang C."/>
            <person name="Lipzen A."/>
            <person name="Lutzoni F."/>
            <person name="Magnuson J."/>
            <person name="Mondo S."/>
            <person name="Nolan M."/>
            <person name="Ohm R."/>
            <person name="Pangilinan J."/>
            <person name="Park H.-J."/>
            <person name="Ramirez L."/>
            <person name="Alfaro M."/>
            <person name="Sun H."/>
            <person name="Tritt A."/>
            <person name="Yoshinaga Y."/>
            <person name="Zwiers L.-H."/>
            <person name="Turgeon B."/>
            <person name="Goodwin S."/>
            <person name="Spatafora J."/>
            <person name="Crous P."/>
            <person name="Grigoriev I."/>
        </authorList>
    </citation>
    <scope>NUCLEOTIDE SEQUENCE</scope>
    <source>
        <strain evidence="1">Tuck. ex Michener</strain>
    </source>
</reference>
<protein>
    <submittedName>
        <fullName evidence="1">Uncharacterized protein</fullName>
    </submittedName>
</protein>
<proteinExistence type="predicted"/>
<keyword evidence="2" id="KW-1185">Reference proteome</keyword>
<evidence type="ECO:0000313" key="1">
    <source>
        <dbReference type="EMBL" id="KAF2237218.1"/>
    </source>
</evidence>
<name>A0A6A6HH95_VIRVR</name>
<dbReference type="Proteomes" id="UP000800092">
    <property type="component" value="Unassembled WGS sequence"/>
</dbReference>
<gene>
    <name evidence="1" type="ORF">EV356DRAFT_496777</name>
</gene>